<reference evidence="1" key="2">
    <citation type="submission" date="2017-10" db="EMBL/GenBank/DDBJ databases">
        <title>Ladona fulva Genome sequencing and assembly.</title>
        <authorList>
            <person name="Murali S."/>
            <person name="Richards S."/>
            <person name="Bandaranaike D."/>
            <person name="Bellair M."/>
            <person name="Blankenburg K."/>
            <person name="Chao H."/>
            <person name="Dinh H."/>
            <person name="Doddapaneni H."/>
            <person name="Dugan-Rocha S."/>
            <person name="Elkadiri S."/>
            <person name="Gnanaolivu R."/>
            <person name="Hernandez B."/>
            <person name="Skinner E."/>
            <person name="Javaid M."/>
            <person name="Lee S."/>
            <person name="Li M."/>
            <person name="Ming W."/>
            <person name="Munidasa M."/>
            <person name="Muniz J."/>
            <person name="Nguyen L."/>
            <person name="Hughes D."/>
            <person name="Osuji N."/>
            <person name="Pu L.-L."/>
            <person name="Puazo M."/>
            <person name="Qu C."/>
            <person name="Quiroz J."/>
            <person name="Raj R."/>
            <person name="Weissenberger G."/>
            <person name="Xin Y."/>
            <person name="Zou X."/>
            <person name="Han Y."/>
            <person name="Worley K."/>
            <person name="Muzny D."/>
            <person name="Gibbs R."/>
        </authorList>
    </citation>
    <scope>NUCLEOTIDE SEQUENCE</scope>
    <source>
        <strain evidence="1">Sampled in the wild</strain>
    </source>
</reference>
<name>A0A8K0JYG4_LADFU</name>
<reference evidence="1" key="1">
    <citation type="submission" date="2013-04" db="EMBL/GenBank/DDBJ databases">
        <authorList>
            <person name="Qu J."/>
            <person name="Murali S.C."/>
            <person name="Bandaranaike D."/>
            <person name="Bellair M."/>
            <person name="Blankenburg K."/>
            <person name="Chao H."/>
            <person name="Dinh H."/>
            <person name="Doddapaneni H."/>
            <person name="Downs B."/>
            <person name="Dugan-Rocha S."/>
            <person name="Elkadiri S."/>
            <person name="Gnanaolivu R.D."/>
            <person name="Hernandez B."/>
            <person name="Javaid M."/>
            <person name="Jayaseelan J.C."/>
            <person name="Lee S."/>
            <person name="Li M."/>
            <person name="Ming W."/>
            <person name="Munidasa M."/>
            <person name="Muniz J."/>
            <person name="Nguyen L."/>
            <person name="Ongeri F."/>
            <person name="Osuji N."/>
            <person name="Pu L.-L."/>
            <person name="Puazo M."/>
            <person name="Qu C."/>
            <person name="Quiroz J."/>
            <person name="Raj R."/>
            <person name="Weissenberger G."/>
            <person name="Xin Y."/>
            <person name="Zou X."/>
            <person name="Han Y."/>
            <person name="Richards S."/>
            <person name="Worley K."/>
            <person name="Muzny D."/>
            <person name="Gibbs R."/>
        </authorList>
    </citation>
    <scope>NUCLEOTIDE SEQUENCE</scope>
    <source>
        <strain evidence="1">Sampled in the wild</strain>
    </source>
</reference>
<dbReference type="EMBL" id="KZ308196">
    <property type="protein sequence ID" value="KAG8224414.1"/>
    <property type="molecule type" value="Genomic_DNA"/>
</dbReference>
<accession>A0A8K0JYG4</accession>
<sequence length="75" mass="8718">MSQLTQDTVNDADYNFTCRILEELDSKYLGEYSDLYLKTDAVLLDDILKILEPIVRQHMNQMLLGIIQPLDLLLM</sequence>
<comment type="caution">
    <text evidence="1">The sequence shown here is derived from an EMBL/GenBank/DDBJ whole genome shotgun (WGS) entry which is preliminary data.</text>
</comment>
<organism evidence="1 2">
    <name type="scientific">Ladona fulva</name>
    <name type="common">Scarce chaser dragonfly</name>
    <name type="synonym">Libellula fulva</name>
    <dbReference type="NCBI Taxonomy" id="123851"/>
    <lineage>
        <taxon>Eukaryota</taxon>
        <taxon>Metazoa</taxon>
        <taxon>Ecdysozoa</taxon>
        <taxon>Arthropoda</taxon>
        <taxon>Hexapoda</taxon>
        <taxon>Insecta</taxon>
        <taxon>Pterygota</taxon>
        <taxon>Palaeoptera</taxon>
        <taxon>Odonata</taxon>
        <taxon>Epiprocta</taxon>
        <taxon>Anisoptera</taxon>
        <taxon>Libelluloidea</taxon>
        <taxon>Libellulidae</taxon>
        <taxon>Ladona</taxon>
    </lineage>
</organism>
<gene>
    <name evidence="1" type="ORF">J437_LFUL001364</name>
</gene>
<evidence type="ECO:0000313" key="2">
    <source>
        <dbReference type="Proteomes" id="UP000792457"/>
    </source>
</evidence>
<dbReference type="Proteomes" id="UP000792457">
    <property type="component" value="Unassembled WGS sequence"/>
</dbReference>
<evidence type="ECO:0000313" key="1">
    <source>
        <dbReference type="EMBL" id="KAG8224414.1"/>
    </source>
</evidence>
<dbReference type="AlphaFoldDB" id="A0A8K0JYG4"/>
<dbReference type="OrthoDB" id="414982at2759"/>
<protein>
    <submittedName>
        <fullName evidence="1">Uncharacterized protein</fullName>
    </submittedName>
</protein>
<proteinExistence type="predicted"/>
<keyword evidence="2" id="KW-1185">Reference proteome</keyword>